<organism evidence="8 9">
    <name type="scientific">Sporosarcina psychrophila</name>
    <name type="common">Bacillus psychrophilus</name>
    <dbReference type="NCBI Taxonomy" id="1476"/>
    <lineage>
        <taxon>Bacteria</taxon>
        <taxon>Bacillati</taxon>
        <taxon>Bacillota</taxon>
        <taxon>Bacilli</taxon>
        <taxon>Bacillales</taxon>
        <taxon>Caryophanaceae</taxon>
        <taxon>Sporosarcina</taxon>
    </lineage>
</organism>
<dbReference type="GO" id="GO:0005737">
    <property type="term" value="C:cytoplasm"/>
    <property type="evidence" value="ECO:0007669"/>
    <property type="project" value="UniProtKB-SubCell"/>
</dbReference>
<sequence>MDTKLDTKTILEKEFKTGLRGYNQEEVDLFLDDIIHDYEAFKKTIAELRTENERMHRELDSAQKRPAAGSAGTTNFDILKRISNLEKHVFGSKLFDQE</sequence>
<name>A0A921G280_SPOPS</name>
<evidence type="ECO:0000313" key="8">
    <source>
        <dbReference type="EMBL" id="HJF33900.1"/>
    </source>
</evidence>
<evidence type="ECO:0000256" key="7">
    <source>
        <dbReference type="SAM" id="Coils"/>
    </source>
</evidence>
<gene>
    <name evidence="8" type="primary">gpsB</name>
    <name evidence="8" type="ORF">K8V56_19200</name>
</gene>
<dbReference type="InterPro" id="IPR007793">
    <property type="entry name" value="DivIVA_fam"/>
</dbReference>
<proteinExistence type="predicted"/>
<feature type="coiled-coil region" evidence="7">
    <location>
        <begin position="31"/>
        <end position="65"/>
    </location>
</feature>
<dbReference type="EMBL" id="DYWT01000286">
    <property type="protein sequence ID" value="HJF33900.1"/>
    <property type="molecule type" value="Genomic_DNA"/>
</dbReference>
<dbReference type="PANTHER" id="PTHR35794:SF1">
    <property type="entry name" value="CELL CYCLE PROTEIN GPSB"/>
    <property type="match status" value="1"/>
</dbReference>
<dbReference type="InterPro" id="IPR019933">
    <property type="entry name" value="DivIVA_domain"/>
</dbReference>
<dbReference type="PIRSF" id="PIRSF029938">
    <property type="entry name" value="UCP029938"/>
    <property type="match status" value="1"/>
</dbReference>
<keyword evidence="4" id="KW-0133">Cell shape</keyword>
<dbReference type="AlphaFoldDB" id="A0A921G280"/>
<dbReference type="Pfam" id="PF05103">
    <property type="entry name" value="DivIVA"/>
    <property type="match status" value="1"/>
</dbReference>
<dbReference type="GO" id="GO:0051301">
    <property type="term" value="P:cell division"/>
    <property type="evidence" value="ECO:0007669"/>
    <property type="project" value="UniProtKB-KW"/>
</dbReference>
<protein>
    <submittedName>
        <fullName evidence="8">Cell division regulator GpsB</fullName>
    </submittedName>
</protein>
<keyword evidence="5 7" id="KW-0175">Coiled coil</keyword>
<accession>A0A921G280</accession>
<dbReference type="PANTHER" id="PTHR35794">
    <property type="entry name" value="CELL DIVISION PROTEIN DIVIVA"/>
    <property type="match status" value="1"/>
</dbReference>
<dbReference type="Proteomes" id="UP000698173">
    <property type="component" value="Unassembled WGS sequence"/>
</dbReference>
<evidence type="ECO:0000313" key="9">
    <source>
        <dbReference type="Proteomes" id="UP000698173"/>
    </source>
</evidence>
<reference evidence="8" key="1">
    <citation type="journal article" date="2021" name="PeerJ">
        <title>Extensive microbial diversity within the chicken gut microbiome revealed by metagenomics and culture.</title>
        <authorList>
            <person name="Gilroy R."/>
            <person name="Ravi A."/>
            <person name="Getino M."/>
            <person name="Pursley I."/>
            <person name="Horton D.L."/>
            <person name="Alikhan N.F."/>
            <person name="Baker D."/>
            <person name="Gharbi K."/>
            <person name="Hall N."/>
            <person name="Watson M."/>
            <person name="Adriaenssens E.M."/>
            <person name="Foster-Nyarko E."/>
            <person name="Jarju S."/>
            <person name="Secka A."/>
            <person name="Antonio M."/>
            <person name="Oren A."/>
            <person name="Chaudhuri R.R."/>
            <person name="La Ragione R."/>
            <person name="Hildebrand F."/>
            <person name="Pallen M.J."/>
        </authorList>
    </citation>
    <scope>NUCLEOTIDE SEQUENCE</scope>
    <source>
        <strain evidence="8">CHK171-7178</strain>
    </source>
</reference>
<dbReference type="NCBIfam" id="TIGR03544">
    <property type="entry name" value="DivI1A_domain"/>
    <property type="match status" value="1"/>
</dbReference>
<evidence type="ECO:0000256" key="2">
    <source>
        <dbReference type="ARBA" id="ARBA00022490"/>
    </source>
</evidence>
<comment type="caution">
    <text evidence="8">The sequence shown here is derived from an EMBL/GenBank/DDBJ whole genome shotgun (WGS) entry which is preliminary data.</text>
</comment>
<evidence type="ECO:0000256" key="1">
    <source>
        <dbReference type="ARBA" id="ARBA00004496"/>
    </source>
</evidence>
<reference evidence="8" key="2">
    <citation type="submission" date="2021-09" db="EMBL/GenBank/DDBJ databases">
        <authorList>
            <person name="Gilroy R."/>
        </authorList>
    </citation>
    <scope>NUCLEOTIDE SEQUENCE</scope>
    <source>
        <strain evidence="8">CHK171-7178</strain>
    </source>
</reference>
<dbReference type="Gene3D" id="6.10.250.660">
    <property type="match status" value="1"/>
</dbReference>
<keyword evidence="6" id="KW-0131">Cell cycle</keyword>
<evidence type="ECO:0000256" key="3">
    <source>
        <dbReference type="ARBA" id="ARBA00022618"/>
    </source>
</evidence>
<evidence type="ECO:0000256" key="5">
    <source>
        <dbReference type="ARBA" id="ARBA00023054"/>
    </source>
</evidence>
<dbReference type="NCBIfam" id="NF010725">
    <property type="entry name" value="PRK14127.1"/>
    <property type="match status" value="1"/>
</dbReference>
<keyword evidence="3 8" id="KW-0132">Cell division</keyword>
<keyword evidence="2" id="KW-0963">Cytoplasm</keyword>
<evidence type="ECO:0000256" key="6">
    <source>
        <dbReference type="ARBA" id="ARBA00023306"/>
    </source>
</evidence>
<comment type="subcellular location">
    <subcellularLocation>
        <location evidence="1">Cytoplasm</location>
    </subcellularLocation>
</comment>
<dbReference type="InterPro" id="IPR011229">
    <property type="entry name" value="Cell_cycle_GpsB"/>
</dbReference>
<dbReference type="GO" id="GO:0008360">
    <property type="term" value="P:regulation of cell shape"/>
    <property type="evidence" value="ECO:0007669"/>
    <property type="project" value="UniProtKB-KW"/>
</dbReference>
<evidence type="ECO:0000256" key="4">
    <source>
        <dbReference type="ARBA" id="ARBA00022960"/>
    </source>
</evidence>